<dbReference type="EMBL" id="CM042039">
    <property type="protein sequence ID" value="KAI3727164.1"/>
    <property type="molecule type" value="Genomic_DNA"/>
</dbReference>
<comment type="caution">
    <text evidence="1">The sequence shown here is derived from an EMBL/GenBank/DDBJ whole genome shotgun (WGS) entry which is preliminary data.</text>
</comment>
<sequence length="592" mass="66620">MEPNYEELPEDIWELILSRLGDDHHSEFESLSLVSKRLLSLTDRLRLRFTVVDQAYFIHGTIYPFLYRFENLKTLDLSKLKHCNLETALGEIAHSSVALNLQVLDISNQNSIPIESLKELGLCNRKIKVLKCANVAKLRDRDLIAIAKFHPGLEEFDISYPLHKLATAAISSYGIRIGETLTMITDAGIEGLSTGLKNLVKINISMNPLLTDKSLFYLSSNCLHLQEISFEKCVMITMKGARFMLHNSPNLNSISMRLITNIHGTDSLFVNPATSCRRLSTLCFKDSDISNELLDSIVQARFPLRSVCFSDCSSYSMAGLSSFLHAYHSLKFLDLTKTKFLSDRSVIALSQYLHHLVSVKLNFCHKVTGTALLALINNCSFLEHVEMEHTNLGKEEDSITNVGNLLHTKSSIKSLNLGWNSHLSDECLLKISSVCPNLKRLDVRSCEGITRSVGEILETCPEVEHLRIQDCGGVKNLGLKMESLRLKRLYMARSGVNDEGLVGIVVRCNELVKIDLEGCRLVTTSAVKFMVKKCEKLREVNLMGCPNLHVFIVDWMVHTRPSLRKLVPPSYAVTTENQRQLLLRHGCQVCVK</sequence>
<reference evidence="2" key="1">
    <citation type="journal article" date="2022" name="Mol. Ecol. Resour.">
        <title>The genomes of chicory, endive, great burdock and yacon provide insights into Asteraceae palaeo-polyploidization history and plant inulin production.</title>
        <authorList>
            <person name="Fan W."/>
            <person name="Wang S."/>
            <person name="Wang H."/>
            <person name="Wang A."/>
            <person name="Jiang F."/>
            <person name="Liu H."/>
            <person name="Zhao H."/>
            <person name="Xu D."/>
            <person name="Zhang Y."/>
        </authorList>
    </citation>
    <scope>NUCLEOTIDE SEQUENCE [LARGE SCALE GENOMIC DNA]</scope>
    <source>
        <strain evidence="2">cv. Yunnan</strain>
    </source>
</reference>
<dbReference type="Proteomes" id="UP001056120">
    <property type="component" value="Linkage Group LG22"/>
</dbReference>
<keyword evidence="2" id="KW-1185">Reference proteome</keyword>
<name>A0ACB9BYZ1_9ASTR</name>
<accession>A0ACB9BYZ1</accession>
<gene>
    <name evidence="1" type="ORF">L1987_66974</name>
</gene>
<evidence type="ECO:0000313" key="1">
    <source>
        <dbReference type="EMBL" id="KAI3727164.1"/>
    </source>
</evidence>
<reference evidence="1 2" key="2">
    <citation type="journal article" date="2022" name="Mol. Ecol. Resour.">
        <title>The genomes of chicory, endive, great burdock and yacon provide insights into Asteraceae paleo-polyploidization history and plant inulin production.</title>
        <authorList>
            <person name="Fan W."/>
            <person name="Wang S."/>
            <person name="Wang H."/>
            <person name="Wang A."/>
            <person name="Jiang F."/>
            <person name="Liu H."/>
            <person name="Zhao H."/>
            <person name="Xu D."/>
            <person name="Zhang Y."/>
        </authorList>
    </citation>
    <scope>NUCLEOTIDE SEQUENCE [LARGE SCALE GENOMIC DNA]</scope>
    <source>
        <strain evidence="2">cv. Yunnan</strain>
        <tissue evidence="1">Leaves</tissue>
    </source>
</reference>
<protein>
    <submittedName>
        <fullName evidence="1">Uncharacterized protein</fullName>
    </submittedName>
</protein>
<organism evidence="1 2">
    <name type="scientific">Smallanthus sonchifolius</name>
    <dbReference type="NCBI Taxonomy" id="185202"/>
    <lineage>
        <taxon>Eukaryota</taxon>
        <taxon>Viridiplantae</taxon>
        <taxon>Streptophyta</taxon>
        <taxon>Embryophyta</taxon>
        <taxon>Tracheophyta</taxon>
        <taxon>Spermatophyta</taxon>
        <taxon>Magnoliopsida</taxon>
        <taxon>eudicotyledons</taxon>
        <taxon>Gunneridae</taxon>
        <taxon>Pentapetalae</taxon>
        <taxon>asterids</taxon>
        <taxon>campanulids</taxon>
        <taxon>Asterales</taxon>
        <taxon>Asteraceae</taxon>
        <taxon>Asteroideae</taxon>
        <taxon>Heliantheae alliance</taxon>
        <taxon>Millerieae</taxon>
        <taxon>Smallanthus</taxon>
    </lineage>
</organism>
<proteinExistence type="predicted"/>
<evidence type="ECO:0000313" key="2">
    <source>
        <dbReference type="Proteomes" id="UP001056120"/>
    </source>
</evidence>